<organism evidence="4 5">
    <name type="scientific">Nocardioides caeni</name>
    <dbReference type="NCBI Taxonomy" id="574700"/>
    <lineage>
        <taxon>Bacteria</taxon>
        <taxon>Bacillati</taxon>
        <taxon>Actinomycetota</taxon>
        <taxon>Actinomycetes</taxon>
        <taxon>Propionibacteriales</taxon>
        <taxon>Nocardioidaceae</taxon>
        <taxon>Nocardioides</taxon>
    </lineage>
</organism>
<dbReference type="InterPro" id="IPR001647">
    <property type="entry name" value="HTH_TetR"/>
</dbReference>
<evidence type="ECO:0000313" key="5">
    <source>
        <dbReference type="Proteomes" id="UP000307087"/>
    </source>
</evidence>
<dbReference type="Pfam" id="PF00440">
    <property type="entry name" value="TetR_N"/>
    <property type="match status" value="1"/>
</dbReference>
<dbReference type="Gene3D" id="1.10.357.10">
    <property type="entry name" value="Tetracycline Repressor, domain 2"/>
    <property type="match status" value="1"/>
</dbReference>
<feature type="DNA-binding region" description="H-T-H motif" evidence="2">
    <location>
        <begin position="46"/>
        <end position="65"/>
    </location>
</feature>
<dbReference type="PANTHER" id="PTHR30055:SF160">
    <property type="entry name" value="TRANSCRIPTIONAL REGULATORY PROTEIN (PROBABLY ASNC-FAMILY)-RELATED"/>
    <property type="match status" value="1"/>
</dbReference>
<dbReference type="GO" id="GO:0000976">
    <property type="term" value="F:transcription cis-regulatory region binding"/>
    <property type="evidence" value="ECO:0007669"/>
    <property type="project" value="TreeGrafter"/>
</dbReference>
<dbReference type="Proteomes" id="UP000307087">
    <property type="component" value="Unassembled WGS sequence"/>
</dbReference>
<dbReference type="OrthoDB" id="4542604at2"/>
<gene>
    <name evidence="4" type="ORF">E9934_10395</name>
</gene>
<proteinExistence type="predicted"/>
<dbReference type="SUPFAM" id="SSF48498">
    <property type="entry name" value="Tetracyclin repressor-like, C-terminal domain"/>
    <property type="match status" value="1"/>
</dbReference>
<reference evidence="4 5" key="1">
    <citation type="journal article" date="2009" name="Int. J. Syst. Evol. Microbiol.">
        <title>Nocardioides caeni sp. nov., isolated from wastewater.</title>
        <authorList>
            <person name="Yoon J.H."/>
            <person name="Kang S.J."/>
            <person name="Park S."/>
            <person name="Kim W."/>
            <person name="Oh T.K."/>
        </authorList>
    </citation>
    <scope>NUCLEOTIDE SEQUENCE [LARGE SCALE GENOMIC DNA]</scope>
    <source>
        <strain evidence="4 5">DSM 23134</strain>
    </source>
</reference>
<keyword evidence="1 2" id="KW-0238">DNA-binding</keyword>
<dbReference type="RefSeq" id="WP_136562824.1">
    <property type="nucleotide sequence ID" value="NZ_BAABLS010000010.1"/>
</dbReference>
<comment type="caution">
    <text evidence="4">The sequence shown here is derived from an EMBL/GenBank/DDBJ whole genome shotgun (WGS) entry which is preliminary data.</text>
</comment>
<dbReference type="GO" id="GO:0003700">
    <property type="term" value="F:DNA-binding transcription factor activity"/>
    <property type="evidence" value="ECO:0007669"/>
    <property type="project" value="TreeGrafter"/>
</dbReference>
<dbReference type="InterPro" id="IPR036271">
    <property type="entry name" value="Tet_transcr_reg_TetR-rel_C_sf"/>
</dbReference>
<dbReference type="AlphaFoldDB" id="A0A4S8NC36"/>
<keyword evidence="5" id="KW-1185">Reference proteome</keyword>
<protein>
    <submittedName>
        <fullName evidence="4">TetR/AcrR family transcriptional regulator</fullName>
    </submittedName>
</protein>
<dbReference type="InterPro" id="IPR009057">
    <property type="entry name" value="Homeodomain-like_sf"/>
</dbReference>
<sequence>MTATEDEPELDGRRRRWQEHNQVRRQLIIDAALAVLMRQEPGEDIQVQAVADQAGMSRTVVYRHFEDRADLDRAVQRRICDELWEQLLPALAHDGTPDQVISRIIRALIDWAVAQPSLLWFVGRDVADWGPSPLSQAIEQVAEAIEGIMTVVVMALGVELSEDDLAALDPWVFGLIGAVFAAVRRWLERDTRAPAPEVFAAVLSESVWVQIDGIARTRGVSLPDLPIAEFFQMLRSDEERGE</sequence>
<dbReference type="EMBL" id="STGW01000005">
    <property type="protein sequence ID" value="THV13362.1"/>
    <property type="molecule type" value="Genomic_DNA"/>
</dbReference>
<evidence type="ECO:0000256" key="1">
    <source>
        <dbReference type="ARBA" id="ARBA00023125"/>
    </source>
</evidence>
<evidence type="ECO:0000259" key="3">
    <source>
        <dbReference type="PROSITE" id="PS50977"/>
    </source>
</evidence>
<dbReference type="PROSITE" id="PS50977">
    <property type="entry name" value="HTH_TETR_2"/>
    <property type="match status" value="1"/>
</dbReference>
<accession>A0A4S8NC36</accession>
<dbReference type="SUPFAM" id="SSF46689">
    <property type="entry name" value="Homeodomain-like"/>
    <property type="match status" value="1"/>
</dbReference>
<dbReference type="PANTHER" id="PTHR30055">
    <property type="entry name" value="HTH-TYPE TRANSCRIPTIONAL REGULATOR RUTR"/>
    <property type="match status" value="1"/>
</dbReference>
<feature type="domain" description="HTH tetR-type" evidence="3">
    <location>
        <begin position="22"/>
        <end position="83"/>
    </location>
</feature>
<evidence type="ECO:0000256" key="2">
    <source>
        <dbReference type="PROSITE-ProRule" id="PRU00335"/>
    </source>
</evidence>
<evidence type="ECO:0000313" key="4">
    <source>
        <dbReference type="EMBL" id="THV13362.1"/>
    </source>
</evidence>
<dbReference type="InterPro" id="IPR050109">
    <property type="entry name" value="HTH-type_TetR-like_transc_reg"/>
</dbReference>
<name>A0A4S8NC36_9ACTN</name>